<keyword evidence="1" id="KW-1133">Transmembrane helix</keyword>
<reference evidence="2 3" key="1">
    <citation type="submission" date="2012-10" db="EMBL/GenBank/DDBJ databases">
        <authorList>
            <person name="Zafar N."/>
            <person name="Inman J."/>
            <person name="Hall N."/>
            <person name="Lorenzi H."/>
            <person name="Caler E."/>
        </authorList>
    </citation>
    <scope>NUCLEOTIDE SEQUENCE [LARGE SCALE GENOMIC DNA]</scope>
    <source>
        <strain evidence="2 3">IP1</strain>
    </source>
</reference>
<evidence type="ECO:0000313" key="3">
    <source>
        <dbReference type="Proteomes" id="UP000014680"/>
    </source>
</evidence>
<keyword evidence="1" id="KW-0472">Membrane</keyword>
<dbReference type="VEuPathDB" id="AmoebaDB:EIN_479960"/>
<keyword evidence="3" id="KW-1185">Reference proteome</keyword>
<keyword evidence="1" id="KW-0812">Transmembrane</keyword>
<evidence type="ECO:0000313" key="2">
    <source>
        <dbReference type="EMBL" id="ELP91147.1"/>
    </source>
</evidence>
<dbReference type="KEGG" id="eiv:EIN_479960"/>
<gene>
    <name evidence="2" type="ORF">EIN_479960</name>
</gene>
<dbReference type="EMBL" id="KB206475">
    <property type="protein sequence ID" value="ELP91147.1"/>
    <property type="molecule type" value="Genomic_DNA"/>
</dbReference>
<sequence length="123" mass="15016">MIRSITERKGRDMRYEEKSRLDIIDWLHCLFLIVFLIKNNSNKNNNNKVFCIVIFKVYTFIFCLYLFNKSIYVHHNYQHKLYFNHFVKVHSKNLIQSPKFFIKNERPTVTHCKNTDSKLGNFY</sequence>
<dbReference type="RefSeq" id="XP_004257918.1">
    <property type="nucleotide sequence ID" value="XM_004257870.1"/>
</dbReference>
<dbReference type="Proteomes" id="UP000014680">
    <property type="component" value="Unassembled WGS sequence"/>
</dbReference>
<proteinExistence type="predicted"/>
<feature type="transmembrane region" description="Helical" evidence="1">
    <location>
        <begin position="49"/>
        <end position="67"/>
    </location>
</feature>
<organism evidence="2 3">
    <name type="scientific">Entamoeba invadens IP1</name>
    <dbReference type="NCBI Taxonomy" id="370355"/>
    <lineage>
        <taxon>Eukaryota</taxon>
        <taxon>Amoebozoa</taxon>
        <taxon>Evosea</taxon>
        <taxon>Archamoebae</taxon>
        <taxon>Mastigamoebida</taxon>
        <taxon>Entamoebidae</taxon>
        <taxon>Entamoeba</taxon>
    </lineage>
</organism>
<name>L7FPF0_ENTIV</name>
<protein>
    <submittedName>
        <fullName evidence="2">Uncharacterized protein</fullName>
    </submittedName>
</protein>
<evidence type="ECO:0000256" key="1">
    <source>
        <dbReference type="SAM" id="Phobius"/>
    </source>
</evidence>
<dbReference type="AlphaFoldDB" id="L7FPF0"/>
<dbReference type="GeneID" id="14890133"/>
<accession>L7FPF0</accession>